<name>A0A0F9B988_9ZZZZ</name>
<gene>
    <name evidence="1" type="ORF">LCGC14_2556660</name>
</gene>
<dbReference type="AlphaFoldDB" id="A0A0F9B988"/>
<protein>
    <submittedName>
        <fullName evidence="1">Uncharacterized protein</fullName>
    </submittedName>
</protein>
<proteinExistence type="predicted"/>
<organism evidence="1">
    <name type="scientific">marine sediment metagenome</name>
    <dbReference type="NCBI Taxonomy" id="412755"/>
    <lineage>
        <taxon>unclassified sequences</taxon>
        <taxon>metagenomes</taxon>
        <taxon>ecological metagenomes</taxon>
    </lineage>
</organism>
<comment type="caution">
    <text evidence="1">The sequence shown here is derived from an EMBL/GenBank/DDBJ whole genome shotgun (WGS) entry which is preliminary data.</text>
</comment>
<dbReference type="EMBL" id="LAZR01042093">
    <property type="protein sequence ID" value="KKL10357.1"/>
    <property type="molecule type" value="Genomic_DNA"/>
</dbReference>
<sequence length="158" mass="17192">MSTAVAIDVADAVAAALNAAPDGTFNETVAAVRAYVARFEPSDLTALKVTVVPKSLEVERADRAQTRNEYAIDIAIQKKLSELPDDADCIVDNDEVDALMLLVQQIAEHIASLGRLTTYTAAKWIGTANSPIYSQEHLIEKRTFTSVLTLTFRVDRNA</sequence>
<accession>A0A0F9B988</accession>
<evidence type="ECO:0000313" key="1">
    <source>
        <dbReference type="EMBL" id="KKL10357.1"/>
    </source>
</evidence>
<reference evidence="1" key="1">
    <citation type="journal article" date="2015" name="Nature">
        <title>Complex archaea that bridge the gap between prokaryotes and eukaryotes.</title>
        <authorList>
            <person name="Spang A."/>
            <person name="Saw J.H."/>
            <person name="Jorgensen S.L."/>
            <person name="Zaremba-Niedzwiedzka K."/>
            <person name="Martijn J."/>
            <person name="Lind A.E."/>
            <person name="van Eijk R."/>
            <person name="Schleper C."/>
            <person name="Guy L."/>
            <person name="Ettema T.J."/>
        </authorList>
    </citation>
    <scope>NUCLEOTIDE SEQUENCE</scope>
</reference>